<evidence type="ECO:0000256" key="3">
    <source>
        <dbReference type="ARBA" id="ARBA00022692"/>
    </source>
</evidence>
<evidence type="ECO:0000256" key="4">
    <source>
        <dbReference type="ARBA" id="ARBA00022989"/>
    </source>
</evidence>
<evidence type="ECO:0000313" key="8">
    <source>
        <dbReference type="EMBL" id="SMD00960.1"/>
    </source>
</evidence>
<feature type="domain" description="EamA" evidence="7">
    <location>
        <begin position="3"/>
        <end position="138"/>
    </location>
</feature>
<feature type="transmembrane region" description="Helical" evidence="6">
    <location>
        <begin position="69"/>
        <end position="87"/>
    </location>
</feature>
<feature type="transmembrane region" description="Helical" evidence="6">
    <location>
        <begin position="36"/>
        <end position="53"/>
    </location>
</feature>
<dbReference type="PANTHER" id="PTHR32322">
    <property type="entry name" value="INNER MEMBRANE TRANSPORTER"/>
    <property type="match status" value="1"/>
</dbReference>
<evidence type="ECO:0000313" key="9">
    <source>
        <dbReference type="Proteomes" id="UP000192756"/>
    </source>
</evidence>
<feature type="transmembrane region" description="Helical" evidence="6">
    <location>
        <begin position="148"/>
        <end position="170"/>
    </location>
</feature>
<organism evidence="8 9">
    <name type="scientific">Pedobacter africanus</name>
    <dbReference type="NCBI Taxonomy" id="151894"/>
    <lineage>
        <taxon>Bacteria</taxon>
        <taxon>Pseudomonadati</taxon>
        <taxon>Bacteroidota</taxon>
        <taxon>Sphingobacteriia</taxon>
        <taxon>Sphingobacteriales</taxon>
        <taxon>Sphingobacteriaceae</taxon>
        <taxon>Pedobacter</taxon>
    </lineage>
</organism>
<comment type="subcellular location">
    <subcellularLocation>
        <location evidence="1">Membrane</location>
        <topology evidence="1">Multi-pass membrane protein</topology>
    </subcellularLocation>
</comment>
<dbReference type="PANTHER" id="PTHR32322:SF2">
    <property type="entry name" value="EAMA DOMAIN-CONTAINING PROTEIN"/>
    <property type="match status" value="1"/>
</dbReference>
<dbReference type="InterPro" id="IPR050638">
    <property type="entry name" value="AA-Vitamin_Transporters"/>
</dbReference>
<reference evidence="9" key="1">
    <citation type="submission" date="2017-04" db="EMBL/GenBank/DDBJ databases">
        <authorList>
            <person name="Varghese N."/>
            <person name="Submissions S."/>
        </authorList>
    </citation>
    <scope>NUCLEOTIDE SEQUENCE [LARGE SCALE GENOMIC DNA]</scope>
    <source>
        <strain evidence="9">DSM 12126</strain>
    </source>
</reference>
<dbReference type="AlphaFoldDB" id="A0A1W2DU45"/>
<dbReference type="InterPro" id="IPR000620">
    <property type="entry name" value="EamA_dom"/>
</dbReference>
<comment type="similarity">
    <text evidence="2">Belongs to the EamA transporter family.</text>
</comment>
<protein>
    <submittedName>
        <fullName evidence="8">Permease of the drug/metabolite transporter (DMT) superfamily</fullName>
    </submittedName>
</protein>
<dbReference type="EMBL" id="FWXT01000004">
    <property type="protein sequence ID" value="SMD00960.1"/>
    <property type="molecule type" value="Genomic_DNA"/>
</dbReference>
<dbReference type="SUPFAM" id="SSF103481">
    <property type="entry name" value="Multidrug resistance efflux transporter EmrE"/>
    <property type="match status" value="2"/>
</dbReference>
<keyword evidence="4 6" id="KW-1133">Transmembrane helix</keyword>
<keyword evidence="3 6" id="KW-0812">Transmembrane</keyword>
<evidence type="ECO:0000256" key="6">
    <source>
        <dbReference type="SAM" id="Phobius"/>
    </source>
</evidence>
<dbReference type="Pfam" id="PF00892">
    <property type="entry name" value="EamA"/>
    <property type="match status" value="2"/>
</dbReference>
<dbReference type="Proteomes" id="UP000192756">
    <property type="component" value="Unassembled WGS sequence"/>
</dbReference>
<feature type="transmembrane region" description="Helical" evidence="6">
    <location>
        <begin position="93"/>
        <end position="115"/>
    </location>
</feature>
<evidence type="ECO:0000256" key="2">
    <source>
        <dbReference type="ARBA" id="ARBA00007362"/>
    </source>
</evidence>
<sequence length="290" mass="32338">MKNIIIGLLFAMLWASASVATKFGIHSAPPLILGNTRFFIAGFVLLGYCYLISRDKQYRLPTYTEWRQLAIFGFLNTTVYLGLYVYAMKYTAAGIGSLSTSTNPLLIVLLSSWLMGRRPAKAEILSILIGMAGIAIATYPLLKNADTTIVGVVILMSSMVAVSFASVYYARIQWTLPNLLINGWQVSLGGLFLLPFTFVFSDFSAVQLDDRFIYSVLWLSLAVSVVGLICWFYLLKIDTVKASLWLFLCPLFGFFYAWWLLNEPITLYTVIGTLMVIAGLYIGQRKKLGA</sequence>
<feature type="transmembrane region" description="Helical" evidence="6">
    <location>
        <begin position="242"/>
        <end position="259"/>
    </location>
</feature>
<evidence type="ECO:0000256" key="5">
    <source>
        <dbReference type="ARBA" id="ARBA00023136"/>
    </source>
</evidence>
<proteinExistence type="inferred from homology"/>
<dbReference type="InterPro" id="IPR037185">
    <property type="entry name" value="EmrE-like"/>
</dbReference>
<keyword evidence="5 6" id="KW-0472">Membrane</keyword>
<feature type="transmembrane region" description="Helical" evidence="6">
    <location>
        <begin position="179"/>
        <end position="200"/>
    </location>
</feature>
<keyword evidence="9" id="KW-1185">Reference proteome</keyword>
<accession>A0A1W2DU45</accession>
<name>A0A1W2DU45_9SPHI</name>
<dbReference type="RefSeq" id="WP_084240859.1">
    <property type="nucleotide sequence ID" value="NZ_FWXT01000004.1"/>
</dbReference>
<dbReference type="STRING" id="151894.SAMN04488524_4078"/>
<dbReference type="GO" id="GO:0016020">
    <property type="term" value="C:membrane"/>
    <property type="evidence" value="ECO:0007669"/>
    <property type="project" value="UniProtKB-SubCell"/>
</dbReference>
<feature type="domain" description="EamA" evidence="7">
    <location>
        <begin position="151"/>
        <end position="282"/>
    </location>
</feature>
<feature type="transmembrane region" description="Helical" evidence="6">
    <location>
        <begin position="212"/>
        <end position="235"/>
    </location>
</feature>
<feature type="transmembrane region" description="Helical" evidence="6">
    <location>
        <begin position="265"/>
        <end position="283"/>
    </location>
</feature>
<gene>
    <name evidence="8" type="ORF">SAMN04488524_4078</name>
</gene>
<feature type="transmembrane region" description="Helical" evidence="6">
    <location>
        <begin position="122"/>
        <end position="142"/>
    </location>
</feature>
<evidence type="ECO:0000256" key="1">
    <source>
        <dbReference type="ARBA" id="ARBA00004141"/>
    </source>
</evidence>
<evidence type="ECO:0000259" key="7">
    <source>
        <dbReference type="Pfam" id="PF00892"/>
    </source>
</evidence>
<dbReference type="OrthoDB" id="1098926at2"/>